<feature type="region of interest" description="Disordered" evidence="16">
    <location>
        <begin position="26"/>
        <end position="51"/>
    </location>
</feature>
<evidence type="ECO:0000256" key="4">
    <source>
        <dbReference type="ARBA" id="ARBA00012438"/>
    </source>
</evidence>
<comment type="caution">
    <text evidence="20">The sequence shown here is derived from an EMBL/GenBank/DDBJ whole genome shotgun (WGS) entry which is preliminary data.</text>
</comment>
<evidence type="ECO:0000256" key="12">
    <source>
        <dbReference type="ARBA" id="ARBA00023014"/>
    </source>
</evidence>
<dbReference type="InterPro" id="IPR011712">
    <property type="entry name" value="Sig_transdc_His_kin_sub3_dim/P"/>
</dbReference>
<evidence type="ECO:0000256" key="1">
    <source>
        <dbReference type="ARBA" id="ARBA00000085"/>
    </source>
</evidence>
<feature type="transmembrane region" description="Helical" evidence="17">
    <location>
        <begin position="89"/>
        <end position="107"/>
    </location>
</feature>
<dbReference type="Pfam" id="PF02518">
    <property type="entry name" value="HATPase_c"/>
    <property type="match status" value="1"/>
</dbReference>
<keyword evidence="17" id="KW-0812">Transmembrane</keyword>
<evidence type="ECO:0000256" key="2">
    <source>
        <dbReference type="ARBA" id="ARBA00001966"/>
    </source>
</evidence>
<comment type="cofactor">
    <cofactor evidence="2">
        <name>[4Fe-4S] cluster</name>
        <dbReference type="ChEBI" id="CHEBI:49883"/>
    </cofactor>
</comment>
<accession>A0ABS7QAJ3</accession>
<evidence type="ECO:0000256" key="16">
    <source>
        <dbReference type="SAM" id="MobiDB-lite"/>
    </source>
</evidence>
<evidence type="ECO:0000256" key="7">
    <source>
        <dbReference type="ARBA" id="ARBA00022490"/>
    </source>
</evidence>
<feature type="domain" description="Histidine kinase/HSP90-like ATPase" evidence="18">
    <location>
        <begin position="369"/>
        <end position="463"/>
    </location>
</feature>
<protein>
    <recommendedName>
        <fullName evidence="5">Oxygen sensor histidine kinase NreB</fullName>
        <ecNumber evidence="4">2.7.13.3</ecNumber>
    </recommendedName>
    <alternativeName>
        <fullName evidence="14">Nitrogen regulation protein B</fullName>
    </alternativeName>
</protein>
<evidence type="ECO:0000313" key="20">
    <source>
        <dbReference type="EMBL" id="MBY8880146.1"/>
    </source>
</evidence>
<evidence type="ECO:0000256" key="15">
    <source>
        <dbReference type="SAM" id="Coils"/>
    </source>
</evidence>
<evidence type="ECO:0000313" key="21">
    <source>
        <dbReference type="Proteomes" id="UP000778578"/>
    </source>
</evidence>
<gene>
    <name evidence="20" type="ORF">K7862_21285</name>
</gene>
<organism evidence="20 21">
    <name type="scientific">Actinacidiphila acidipaludis</name>
    <dbReference type="NCBI Taxonomy" id="2873382"/>
    <lineage>
        <taxon>Bacteria</taxon>
        <taxon>Bacillati</taxon>
        <taxon>Actinomycetota</taxon>
        <taxon>Actinomycetes</taxon>
        <taxon>Kitasatosporales</taxon>
        <taxon>Streptomycetaceae</taxon>
        <taxon>Actinacidiphila</taxon>
    </lineage>
</organism>
<dbReference type="InterPro" id="IPR050482">
    <property type="entry name" value="Sensor_HK_TwoCompSys"/>
</dbReference>
<dbReference type="InterPro" id="IPR017205">
    <property type="entry name" value="Sig_transdc_His_kinase_ChrS"/>
</dbReference>
<evidence type="ECO:0000256" key="5">
    <source>
        <dbReference type="ARBA" id="ARBA00017322"/>
    </source>
</evidence>
<dbReference type="PIRSF" id="PIRSF037434">
    <property type="entry name" value="STHK_ChrS"/>
    <property type="match status" value="1"/>
</dbReference>
<evidence type="ECO:0000256" key="14">
    <source>
        <dbReference type="ARBA" id="ARBA00030800"/>
    </source>
</evidence>
<feature type="compositionally biased region" description="Low complexity" evidence="16">
    <location>
        <begin position="26"/>
        <end position="35"/>
    </location>
</feature>
<sequence>MVHRRTAAVSAHLPVEAARRAVTAPFGADGPADGNGPAGPGGPEARAGADGGDAEVHAWERTFAPWDCYFAIAWIATVLFALAAETPGWPVRLVAAGLFALLVPWYVVAGRPAILIGVNDSPAALRYVAVLVTVFVVASALVGELRLGTFALVPQCFMLLRVRTALATVAVINVIPVVGWVVLWRPDRHDVYYNSVFAVVTLGFSMVVGSWIMRVIEQSAERADTLAELRASREEVARLSAERGALAERERMSREIHDTLAQGFTSLLMLVQAVESEFADDPQAARAHLALMARTARENLAEARALVAGGGPADLAGGSLPDAVRRVAARHRDQAGGSPAGAKEPATVTVEVTGRVRALPAAVEVVALRTCQEALANVRRHAGQGVPAYVRLAYGDEELTVTVRDEGRGLGKAAEEGADPGGARAASGFGLRGLRARAAELGGAAHISGEPGSGTTVTVVLPVGDVR</sequence>
<keyword evidence="8" id="KW-0808">Transferase</keyword>
<dbReference type="InterPro" id="IPR036890">
    <property type="entry name" value="HATPase_C_sf"/>
</dbReference>
<dbReference type="PANTHER" id="PTHR24421">
    <property type="entry name" value="NITRATE/NITRITE SENSOR PROTEIN NARX-RELATED"/>
    <property type="match status" value="1"/>
</dbReference>
<dbReference type="EC" id="2.7.13.3" evidence="4"/>
<keyword evidence="9 20" id="KW-0418">Kinase</keyword>
<keyword evidence="21" id="KW-1185">Reference proteome</keyword>
<evidence type="ECO:0000256" key="10">
    <source>
        <dbReference type="ARBA" id="ARBA00023004"/>
    </source>
</evidence>
<feature type="transmembrane region" description="Helical" evidence="17">
    <location>
        <begin position="127"/>
        <end position="153"/>
    </location>
</feature>
<evidence type="ECO:0000256" key="8">
    <source>
        <dbReference type="ARBA" id="ARBA00022679"/>
    </source>
</evidence>
<keyword evidence="10" id="KW-0408">Iron</keyword>
<comment type="function">
    <text evidence="13">Member of the two-component regulatory system NreB/NreC involved in the control of dissimilatory nitrate/nitrite reduction in response to oxygen. NreB functions as a direct oxygen sensor histidine kinase which is autophosphorylated, in the absence of oxygen, probably at the conserved histidine residue, and transfers its phosphate group probably to a conserved aspartate residue of NreC. NreB/NreC activates the expression of the nitrate (narGHJI) and nitrite (nir) reductase operons, as well as the putative nitrate transporter gene narT.</text>
</comment>
<evidence type="ECO:0000256" key="11">
    <source>
        <dbReference type="ARBA" id="ARBA00023012"/>
    </source>
</evidence>
<dbReference type="EMBL" id="JAINZZ010000027">
    <property type="protein sequence ID" value="MBY8880146.1"/>
    <property type="molecule type" value="Genomic_DNA"/>
</dbReference>
<keyword evidence="6" id="KW-0004">4Fe-4S</keyword>
<evidence type="ECO:0000256" key="3">
    <source>
        <dbReference type="ARBA" id="ARBA00004496"/>
    </source>
</evidence>
<keyword evidence="12" id="KW-0411">Iron-sulfur</keyword>
<keyword evidence="11" id="KW-0902">Two-component regulatory system</keyword>
<dbReference type="Pfam" id="PF07730">
    <property type="entry name" value="HisKA_3"/>
    <property type="match status" value="1"/>
</dbReference>
<name>A0ABS7QAJ3_9ACTN</name>
<evidence type="ECO:0000256" key="6">
    <source>
        <dbReference type="ARBA" id="ARBA00022485"/>
    </source>
</evidence>
<evidence type="ECO:0000259" key="18">
    <source>
        <dbReference type="Pfam" id="PF02518"/>
    </source>
</evidence>
<evidence type="ECO:0000256" key="9">
    <source>
        <dbReference type="ARBA" id="ARBA00022777"/>
    </source>
</evidence>
<reference evidence="20 21" key="1">
    <citation type="submission" date="2021-08" db="EMBL/GenBank/DDBJ databases">
        <title>WGS of actinomycetes from Thailand.</title>
        <authorList>
            <person name="Thawai C."/>
        </authorList>
    </citation>
    <scope>NUCLEOTIDE SEQUENCE [LARGE SCALE GENOMIC DNA]</scope>
    <source>
        <strain evidence="20 21">PLK6-54</strain>
    </source>
</reference>
<dbReference type="InterPro" id="IPR003594">
    <property type="entry name" value="HATPase_dom"/>
</dbReference>
<comment type="subcellular location">
    <subcellularLocation>
        <location evidence="3">Cytoplasm</location>
    </subcellularLocation>
</comment>
<feature type="transmembrane region" description="Helical" evidence="17">
    <location>
        <begin position="191"/>
        <end position="212"/>
    </location>
</feature>
<dbReference type="InterPro" id="IPR004358">
    <property type="entry name" value="Sig_transdc_His_kin-like_C"/>
</dbReference>
<feature type="coiled-coil region" evidence="15">
    <location>
        <begin position="222"/>
        <end position="249"/>
    </location>
</feature>
<proteinExistence type="predicted"/>
<evidence type="ECO:0000256" key="17">
    <source>
        <dbReference type="SAM" id="Phobius"/>
    </source>
</evidence>
<dbReference type="GO" id="GO:0016301">
    <property type="term" value="F:kinase activity"/>
    <property type="evidence" value="ECO:0007669"/>
    <property type="project" value="UniProtKB-KW"/>
</dbReference>
<dbReference type="PANTHER" id="PTHR24421:SF62">
    <property type="entry name" value="SENSORY TRANSDUCTION HISTIDINE KINASE"/>
    <property type="match status" value="1"/>
</dbReference>
<feature type="transmembrane region" description="Helical" evidence="17">
    <location>
        <begin position="63"/>
        <end position="82"/>
    </location>
</feature>
<keyword evidence="6" id="KW-0479">Metal-binding</keyword>
<comment type="catalytic activity">
    <reaction evidence="1">
        <text>ATP + protein L-histidine = ADP + protein N-phospho-L-histidine.</text>
        <dbReference type="EC" id="2.7.13.3"/>
    </reaction>
</comment>
<keyword evidence="17" id="KW-1133">Transmembrane helix</keyword>
<evidence type="ECO:0000259" key="19">
    <source>
        <dbReference type="Pfam" id="PF07730"/>
    </source>
</evidence>
<evidence type="ECO:0000256" key="13">
    <source>
        <dbReference type="ARBA" id="ARBA00024827"/>
    </source>
</evidence>
<dbReference type="SUPFAM" id="SSF55874">
    <property type="entry name" value="ATPase domain of HSP90 chaperone/DNA topoisomerase II/histidine kinase"/>
    <property type="match status" value="1"/>
</dbReference>
<feature type="domain" description="Signal transduction histidine kinase subgroup 3 dimerisation and phosphoacceptor" evidence="19">
    <location>
        <begin position="248"/>
        <end position="309"/>
    </location>
</feature>
<feature type="transmembrane region" description="Helical" evidence="17">
    <location>
        <begin position="165"/>
        <end position="185"/>
    </location>
</feature>
<dbReference type="CDD" id="cd16917">
    <property type="entry name" value="HATPase_UhpB-NarQ-NarX-like"/>
    <property type="match status" value="1"/>
</dbReference>
<dbReference type="PRINTS" id="PR00344">
    <property type="entry name" value="BCTRLSENSOR"/>
</dbReference>
<keyword evidence="15" id="KW-0175">Coiled coil</keyword>
<keyword evidence="17" id="KW-0472">Membrane</keyword>
<dbReference type="Gene3D" id="1.20.5.1930">
    <property type="match status" value="1"/>
</dbReference>
<dbReference type="Proteomes" id="UP000778578">
    <property type="component" value="Unassembled WGS sequence"/>
</dbReference>
<keyword evidence="7" id="KW-0963">Cytoplasm</keyword>
<dbReference type="Gene3D" id="3.30.565.10">
    <property type="entry name" value="Histidine kinase-like ATPase, C-terminal domain"/>
    <property type="match status" value="1"/>
</dbReference>